<dbReference type="PATRIC" id="fig|74031.6.peg.1020"/>
<dbReference type="AlphaFoldDB" id="A0A0L6CYF4"/>
<evidence type="ECO:0000313" key="2">
    <source>
        <dbReference type="Proteomes" id="UP000037046"/>
    </source>
</evidence>
<dbReference type="Proteomes" id="UP000037046">
    <property type="component" value="Unassembled WGS sequence"/>
</dbReference>
<evidence type="ECO:0000313" key="1">
    <source>
        <dbReference type="EMBL" id="KNX42488.1"/>
    </source>
</evidence>
<name>A0A0L6CYF4_9RHOB</name>
<proteinExistence type="predicted"/>
<dbReference type="EMBL" id="LGVV01000008">
    <property type="protein sequence ID" value="KNX42488.1"/>
    <property type="molecule type" value="Genomic_DNA"/>
</dbReference>
<dbReference type="RefSeq" id="WP_162838254.1">
    <property type="nucleotide sequence ID" value="NZ_CP118494.1"/>
</dbReference>
<dbReference type="STRING" id="74031.SAMN04488077_102147"/>
<protein>
    <submittedName>
        <fullName evidence="1">Uncharacterized protein</fullName>
    </submittedName>
</protein>
<comment type="caution">
    <text evidence="1">The sequence shown here is derived from an EMBL/GenBank/DDBJ whole genome shotgun (WGS) entry which is preliminary data.</text>
</comment>
<organism evidence="1 2">
    <name type="scientific">Roseovarius tolerans</name>
    <dbReference type="NCBI Taxonomy" id="74031"/>
    <lineage>
        <taxon>Bacteria</taxon>
        <taxon>Pseudomonadati</taxon>
        <taxon>Pseudomonadota</taxon>
        <taxon>Alphaproteobacteria</taxon>
        <taxon>Rhodobacterales</taxon>
        <taxon>Roseobacteraceae</taxon>
        <taxon>Roseovarius</taxon>
    </lineage>
</organism>
<gene>
    <name evidence="1" type="ORF">ROTO_09970</name>
</gene>
<keyword evidence="2" id="KW-1185">Reference proteome</keyword>
<accession>A0A0L6CYF4</accession>
<reference evidence="2" key="1">
    <citation type="submission" date="2015-07" db="EMBL/GenBank/DDBJ databases">
        <title>Draft Genome Sequence of Roseovarius tolerans EL-164, a producer of N-Acylated Alanine Methyl Esters (NAMEs).</title>
        <authorList>
            <person name="Voget S."/>
            <person name="Bruns H."/>
            <person name="Wagner-Doebler I."/>
            <person name="Schulz S."/>
            <person name="Daniel R."/>
        </authorList>
    </citation>
    <scope>NUCLEOTIDE SEQUENCE [LARGE SCALE GENOMIC DNA]</scope>
    <source>
        <strain evidence="2">EL-164</strain>
    </source>
</reference>
<sequence length="58" mass="5737">MIRRSGTLLVALGIVGLLALDHAQSQPLNPYTAPPLLALGSGLAATGGHCAAPPPPAQ</sequence>